<evidence type="ECO:0000256" key="1">
    <source>
        <dbReference type="SAM" id="SignalP"/>
    </source>
</evidence>
<feature type="chain" id="PRO_5007100251" description="Secreted protein" evidence="1">
    <location>
        <begin position="26"/>
        <end position="102"/>
    </location>
</feature>
<evidence type="ECO:0008006" key="3">
    <source>
        <dbReference type="Google" id="ProtNLM"/>
    </source>
</evidence>
<organism evidence="2">
    <name type="scientific">Picea glauca</name>
    <name type="common">White spruce</name>
    <name type="synonym">Pinus glauca</name>
    <dbReference type="NCBI Taxonomy" id="3330"/>
    <lineage>
        <taxon>Eukaryota</taxon>
        <taxon>Viridiplantae</taxon>
        <taxon>Streptophyta</taxon>
        <taxon>Embryophyta</taxon>
        <taxon>Tracheophyta</taxon>
        <taxon>Spermatophyta</taxon>
        <taxon>Pinopsida</taxon>
        <taxon>Pinidae</taxon>
        <taxon>Conifers I</taxon>
        <taxon>Pinales</taxon>
        <taxon>Pinaceae</taxon>
        <taxon>Picea</taxon>
    </lineage>
</organism>
<name>A0A101M3G7_PICGL</name>
<geneLocation type="mitochondrion" evidence="2"/>
<accession>A0A101M3G7</accession>
<reference evidence="2" key="1">
    <citation type="journal article" date="2015" name="Genome Biol. Evol.">
        <title>Organellar Genomes of White Spruce (Picea glauca): Assembly and Annotation.</title>
        <authorList>
            <person name="Jackman S.D."/>
            <person name="Warren R.L."/>
            <person name="Gibb E.A."/>
            <person name="Vandervalk B.P."/>
            <person name="Mohamadi H."/>
            <person name="Chu J."/>
            <person name="Raymond A."/>
            <person name="Pleasance S."/>
            <person name="Coope R."/>
            <person name="Wildung M.R."/>
            <person name="Ritland C.E."/>
            <person name="Bousquet J."/>
            <person name="Jones S.J."/>
            <person name="Bohlmann J."/>
            <person name="Birol I."/>
        </authorList>
    </citation>
    <scope>NUCLEOTIDE SEQUENCE [LARGE SCALE GENOMIC DNA]</scope>
    <source>
        <tissue evidence="2">Flushing bud</tissue>
    </source>
</reference>
<dbReference type="AlphaFoldDB" id="A0A101M3G7"/>
<feature type="signal peptide" evidence="1">
    <location>
        <begin position="1"/>
        <end position="25"/>
    </location>
</feature>
<comment type="caution">
    <text evidence="2">The sequence shown here is derived from an EMBL/GenBank/DDBJ whole genome shotgun (WGS) entry which is preliminary data.</text>
</comment>
<sequence>MFLSFFLSCALAYLIPLCFFSLSTPNPALFVLSTRAGRSVIYSLHTPHDQVLNLALFYSFSPRSNQRCVIQFVYYPPHLSMCFRTLVPSGLAVSVSVARYKQ</sequence>
<evidence type="ECO:0000313" key="2">
    <source>
        <dbReference type="EMBL" id="KUM50214.1"/>
    </source>
</evidence>
<proteinExistence type="predicted"/>
<dbReference type="EMBL" id="LKAM01000001">
    <property type="protein sequence ID" value="KUM50214.1"/>
    <property type="molecule type" value="Genomic_DNA"/>
</dbReference>
<keyword evidence="2" id="KW-0496">Mitochondrion</keyword>
<gene>
    <name evidence="2" type="ORF">ABT39_MTgene57</name>
</gene>
<protein>
    <recommendedName>
        <fullName evidence="3">Secreted protein</fullName>
    </recommendedName>
</protein>
<keyword evidence="1" id="KW-0732">Signal</keyword>